<feature type="region of interest" description="Disordered" evidence="1">
    <location>
        <begin position="97"/>
        <end position="117"/>
    </location>
</feature>
<evidence type="ECO:0000256" key="2">
    <source>
        <dbReference type="SAM" id="Phobius"/>
    </source>
</evidence>
<accession>A0ABD0J7Z0</accession>
<keyword evidence="2" id="KW-1133">Transmembrane helix</keyword>
<dbReference type="Proteomes" id="UP001519460">
    <property type="component" value="Unassembled WGS sequence"/>
</dbReference>
<protein>
    <submittedName>
        <fullName evidence="3">Uncharacterized protein</fullName>
    </submittedName>
</protein>
<evidence type="ECO:0000313" key="4">
    <source>
        <dbReference type="Proteomes" id="UP001519460"/>
    </source>
</evidence>
<evidence type="ECO:0000256" key="1">
    <source>
        <dbReference type="SAM" id="MobiDB-lite"/>
    </source>
</evidence>
<evidence type="ECO:0000313" key="3">
    <source>
        <dbReference type="EMBL" id="KAK7465153.1"/>
    </source>
</evidence>
<comment type="caution">
    <text evidence="3">The sequence shown here is derived from an EMBL/GenBank/DDBJ whole genome shotgun (WGS) entry which is preliminary data.</text>
</comment>
<keyword evidence="2" id="KW-0812">Transmembrane</keyword>
<sequence length="311" mass="34114">MEATPRECTRFVFPTLTNNVVTAKEDPARVTNLTMSTINKTSSPFPMYSRVELVCTWEKGNPSQQVRLVDRHSKQLVPVTRAGSEIRYTFPGVRCPPEFDESPRREFSVPPNTTTDIKIPVRTHSKTIKECTLTKIITPENETPKQTSGAGVGDSSQVTKDCKRYHDYDTDAAEVTGEGETTSSKAFVTSSSPLREANDATSLDWRIAGPIGAAVFIFVVAVVVSVTMITRRRGTIVFFGHGLSTKLCVAVCPQVGTVTTRRHRAPPKDRELPEVPAAAMLPVPSGIDKRLSSASHQYMEVEDAICPTKTS</sequence>
<reference evidence="3 4" key="1">
    <citation type="journal article" date="2023" name="Sci. Data">
        <title>Genome assembly of the Korean intertidal mud-creeper Batillaria attramentaria.</title>
        <authorList>
            <person name="Patra A.K."/>
            <person name="Ho P.T."/>
            <person name="Jun S."/>
            <person name="Lee S.J."/>
            <person name="Kim Y."/>
            <person name="Won Y.J."/>
        </authorList>
    </citation>
    <scope>NUCLEOTIDE SEQUENCE [LARGE SCALE GENOMIC DNA]</scope>
    <source>
        <strain evidence="3">Wonlab-2016</strain>
    </source>
</reference>
<gene>
    <name evidence="3" type="ORF">BaRGS_00037683</name>
</gene>
<dbReference type="AlphaFoldDB" id="A0ABD0J7Z0"/>
<organism evidence="3 4">
    <name type="scientific">Batillaria attramentaria</name>
    <dbReference type="NCBI Taxonomy" id="370345"/>
    <lineage>
        <taxon>Eukaryota</taxon>
        <taxon>Metazoa</taxon>
        <taxon>Spiralia</taxon>
        <taxon>Lophotrochozoa</taxon>
        <taxon>Mollusca</taxon>
        <taxon>Gastropoda</taxon>
        <taxon>Caenogastropoda</taxon>
        <taxon>Sorbeoconcha</taxon>
        <taxon>Cerithioidea</taxon>
        <taxon>Batillariidae</taxon>
        <taxon>Batillaria</taxon>
    </lineage>
</organism>
<keyword evidence="2" id="KW-0472">Membrane</keyword>
<name>A0ABD0J7Z0_9CAEN</name>
<feature type="transmembrane region" description="Helical" evidence="2">
    <location>
        <begin position="207"/>
        <end position="229"/>
    </location>
</feature>
<proteinExistence type="predicted"/>
<keyword evidence="4" id="KW-1185">Reference proteome</keyword>
<dbReference type="EMBL" id="JACVVK020000575">
    <property type="protein sequence ID" value="KAK7465153.1"/>
    <property type="molecule type" value="Genomic_DNA"/>
</dbReference>